<evidence type="ECO:0000256" key="1">
    <source>
        <dbReference type="SAM" id="MobiDB-lite"/>
    </source>
</evidence>
<proteinExistence type="predicted"/>
<protein>
    <submittedName>
        <fullName evidence="2">Uncharacterized protein</fullName>
    </submittedName>
</protein>
<name>A0ABY2GPU1_9HYPO</name>
<keyword evidence="3" id="KW-1185">Reference proteome</keyword>
<dbReference type="GeneID" id="300582052"/>
<gene>
    <name evidence="2" type="ORF">CCMA1212_010563</name>
</gene>
<dbReference type="RefSeq" id="XP_073553910.1">
    <property type="nucleotide sequence ID" value="XM_073707602.1"/>
</dbReference>
<accession>A0ABY2GPU1</accession>
<feature type="compositionally biased region" description="Polar residues" evidence="1">
    <location>
        <begin position="1"/>
        <end position="27"/>
    </location>
</feature>
<organism evidence="2 3">
    <name type="scientific">Trichoderma ghanense</name>
    <dbReference type="NCBI Taxonomy" id="65468"/>
    <lineage>
        <taxon>Eukaryota</taxon>
        <taxon>Fungi</taxon>
        <taxon>Dikarya</taxon>
        <taxon>Ascomycota</taxon>
        <taxon>Pezizomycotina</taxon>
        <taxon>Sordariomycetes</taxon>
        <taxon>Hypocreomycetidae</taxon>
        <taxon>Hypocreales</taxon>
        <taxon>Hypocreaceae</taxon>
        <taxon>Trichoderma</taxon>
    </lineage>
</organism>
<evidence type="ECO:0000313" key="3">
    <source>
        <dbReference type="Proteomes" id="UP001642720"/>
    </source>
</evidence>
<feature type="region of interest" description="Disordered" evidence="1">
    <location>
        <begin position="1"/>
        <end position="29"/>
    </location>
</feature>
<dbReference type="EMBL" id="PPTA01000028">
    <property type="protein sequence ID" value="TFA97708.1"/>
    <property type="molecule type" value="Genomic_DNA"/>
</dbReference>
<evidence type="ECO:0000313" key="2">
    <source>
        <dbReference type="EMBL" id="TFA97708.1"/>
    </source>
</evidence>
<comment type="caution">
    <text evidence="2">The sequence shown here is derived from an EMBL/GenBank/DDBJ whole genome shotgun (WGS) entry which is preliminary data.</text>
</comment>
<reference evidence="2 3" key="1">
    <citation type="submission" date="2018-01" db="EMBL/GenBank/DDBJ databases">
        <title>Genome characterization of the sugarcane-associated fungus Trichoderma ghanense CCMA-1212 and their application in lignocelulose bioconversion.</title>
        <authorList>
            <person name="Steindorff A.S."/>
            <person name="Mendes T.D."/>
            <person name="Vilela E.S.D."/>
            <person name="Rodrigues D.S."/>
            <person name="Formighieri E.F."/>
            <person name="Melo I.S."/>
            <person name="Favaro L.C.L."/>
        </authorList>
    </citation>
    <scope>NUCLEOTIDE SEQUENCE [LARGE SCALE GENOMIC DNA]</scope>
    <source>
        <strain evidence="2 3">CCMA-1212</strain>
    </source>
</reference>
<dbReference type="Proteomes" id="UP001642720">
    <property type="component" value="Unassembled WGS sequence"/>
</dbReference>
<sequence length="77" mass="8556">MQFSTVERQSMTNTGLIPQPPSGSSCILTDRVRNPSHRRRGMYILYPVLRAAVARKDAGTYSAAHPIQRSRPPETSS</sequence>
<feature type="region of interest" description="Disordered" evidence="1">
    <location>
        <begin position="57"/>
        <end position="77"/>
    </location>
</feature>